<keyword evidence="1" id="KW-0175">Coiled coil</keyword>
<sequence>MSNIISLNDTRVPQTMIAFKISIVQKPKMPGLWARVAKLDNEIKAHRELLKQLEREKSQTQYELNMVRDPMSRLPFEISSQIFIHTLNGFAQPGPARIPTLFLSVCNSWSSIALGTPELWSSIHITFPCAGGFTEVLPIWLDRARNCPLSIALEGILEHEVTDIIWQRAKQLRHLEIWLAEGFDVPDGPLHAALWRSASPPEPFPSLETFKMSDRHLAEGSGVSPTHVVQLLRLAPNLTECVFAVQRTNFRTILGLEEGIVLPNLRRLIFGDTENPHGDTEIIHYLSLPKLEVLYISLILGEGQTIQVVNTLLKCFRVAPTLKRFEAWMSVTTATSLFVSFQKTRSLFIRLTTLVIHCPSISDVGLYEPLWIAILELTTARRRRLKIFRLNLDGRGPPHENLPDANTMAALRVLADAGMRIHITGVLEDVL</sequence>
<evidence type="ECO:0000256" key="1">
    <source>
        <dbReference type="SAM" id="Coils"/>
    </source>
</evidence>
<protein>
    <submittedName>
        <fullName evidence="2">F-box domain-containing protein</fullName>
    </submittedName>
</protein>
<evidence type="ECO:0000313" key="3">
    <source>
        <dbReference type="Proteomes" id="UP001362999"/>
    </source>
</evidence>
<organism evidence="2 3">
    <name type="scientific">Favolaschia claudopus</name>
    <dbReference type="NCBI Taxonomy" id="2862362"/>
    <lineage>
        <taxon>Eukaryota</taxon>
        <taxon>Fungi</taxon>
        <taxon>Dikarya</taxon>
        <taxon>Basidiomycota</taxon>
        <taxon>Agaricomycotina</taxon>
        <taxon>Agaricomycetes</taxon>
        <taxon>Agaricomycetidae</taxon>
        <taxon>Agaricales</taxon>
        <taxon>Marasmiineae</taxon>
        <taxon>Mycenaceae</taxon>
        <taxon>Favolaschia</taxon>
    </lineage>
</organism>
<evidence type="ECO:0000313" key="2">
    <source>
        <dbReference type="EMBL" id="KAK7031559.1"/>
    </source>
</evidence>
<reference evidence="2 3" key="1">
    <citation type="journal article" date="2024" name="J Genomics">
        <title>Draft genome sequencing and assembly of Favolaschia claudopus CIRM-BRFM 2984 isolated from oak limbs.</title>
        <authorList>
            <person name="Navarro D."/>
            <person name="Drula E."/>
            <person name="Chaduli D."/>
            <person name="Cazenave R."/>
            <person name="Ahrendt S."/>
            <person name="Wang J."/>
            <person name="Lipzen A."/>
            <person name="Daum C."/>
            <person name="Barry K."/>
            <person name="Grigoriev I.V."/>
            <person name="Favel A."/>
            <person name="Rosso M.N."/>
            <person name="Martin F."/>
        </authorList>
    </citation>
    <scope>NUCLEOTIDE SEQUENCE [LARGE SCALE GENOMIC DNA]</scope>
    <source>
        <strain evidence="2 3">CIRM-BRFM 2984</strain>
    </source>
</reference>
<dbReference type="AlphaFoldDB" id="A0AAW0BW50"/>
<accession>A0AAW0BW50</accession>
<dbReference type="Proteomes" id="UP001362999">
    <property type="component" value="Unassembled WGS sequence"/>
</dbReference>
<keyword evidence="3" id="KW-1185">Reference proteome</keyword>
<dbReference type="EMBL" id="JAWWNJ010000024">
    <property type="protein sequence ID" value="KAK7031559.1"/>
    <property type="molecule type" value="Genomic_DNA"/>
</dbReference>
<gene>
    <name evidence="2" type="ORF">R3P38DRAFT_3313613</name>
</gene>
<proteinExistence type="predicted"/>
<comment type="caution">
    <text evidence="2">The sequence shown here is derived from an EMBL/GenBank/DDBJ whole genome shotgun (WGS) entry which is preliminary data.</text>
</comment>
<name>A0AAW0BW50_9AGAR</name>
<feature type="coiled-coil region" evidence="1">
    <location>
        <begin position="36"/>
        <end position="63"/>
    </location>
</feature>